<dbReference type="Proteomes" id="UP000663865">
    <property type="component" value="Unassembled WGS sequence"/>
</dbReference>
<evidence type="ECO:0000313" key="4">
    <source>
        <dbReference type="EMBL" id="CAF4812032.1"/>
    </source>
</evidence>
<dbReference type="EMBL" id="CAJOBS010002395">
    <property type="protein sequence ID" value="CAF4812032.1"/>
    <property type="molecule type" value="Genomic_DNA"/>
</dbReference>
<sequence length="713" mass="79048">MNTRDFFVLLITITYITVQCVVLADNNTGDNQSFSDRIKSLQNETGYLCSFIEGASLVATKEFITLIRDAHIHSPNLKAMEVLLTNIANQADAYHSSVIEQLSDCKALLYMLTESLDNGGMVDYYLNEGNYSVVTSSIDKWHQSFLDFRSKFYLTDTALDIIISNKKVFFYDNWIGGVAKSAVTLFVLLVGSVIVLQLFKRVGFIFWIITLFSPPSEYSDEEILLPINIVPKMEALQANSDNCDVQRRRKKANEKQQSSSSKAGTTQLTSNPSELEKKIATNFSTTSVYNKIYTTITIVVWFTVLCGLIAIIVLWDPSKISFSKSSRYNWYPDATTAMENMIVDRDKVQPIVSRQILSIEELQRYTSMYHDETIQINVDELVSNLGAGIRQASKELSEVYIASEKLPSTFRQAYINIEAHAKKAGRLAEANQLLTALSETSITYEKLQRGVQTLMINQKHLLPKLKEQTQIMQTLVQQGQVMEINRIAKEHTNIIMDIEGEILNVTLVVEQLIKITENDGSDGMKMAIKELKDKTSTDQVMAILYEATGGVVGTLGGAVLGTVVIKSGYAVVSITATAVAGPIAAAVGGVGLVGLGAYALVTGFDKYNDASRYKTELDILEVQRGNFHAAMKNFEKAIIAQQTASKATLTSLDRIVVHSGAFSSIPGFKLPLVKRAALSNELLHIILQYNTMIGVFNSFKSYTTVKDQELLPA</sequence>
<comment type="caution">
    <text evidence="3">The sequence shown here is derived from an EMBL/GenBank/DDBJ whole genome shotgun (WGS) entry which is preliminary data.</text>
</comment>
<dbReference type="AlphaFoldDB" id="A0A819BRL6"/>
<gene>
    <name evidence="3" type="ORF">KIK155_LOCUS32739</name>
    <name evidence="4" type="ORF">TOA249_LOCUS24042</name>
</gene>
<feature type="compositionally biased region" description="Polar residues" evidence="1">
    <location>
        <begin position="255"/>
        <end position="271"/>
    </location>
</feature>
<keyword evidence="2" id="KW-0812">Transmembrane</keyword>
<evidence type="ECO:0000256" key="1">
    <source>
        <dbReference type="SAM" id="MobiDB-lite"/>
    </source>
</evidence>
<protein>
    <submittedName>
        <fullName evidence="3">Uncharacterized protein</fullName>
    </submittedName>
</protein>
<feature type="transmembrane region" description="Helical" evidence="2">
    <location>
        <begin position="542"/>
        <end position="565"/>
    </location>
</feature>
<feature type="region of interest" description="Disordered" evidence="1">
    <location>
        <begin position="241"/>
        <end position="271"/>
    </location>
</feature>
<name>A0A819BRL6_9BILA</name>
<reference evidence="3" key="1">
    <citation type="submission" date="2021-02" db="EMBL/GenBank/DDBJ databases">
        <authorList>
            <person name="Nowell W R."/>
        </authorList>
    </citation>
    <scope>NUCLEOTIDE SEQUENCE</scope>
</reference>
<dbReference type="Proteomes" id="UP000663838">
    <property type="component" value="Unassembled WGS sequence"/>
</dbReference>
<accession>A0A819BRL6</accession>
<proteinExistence type="predicted"/>
<keyword evidence="2" id="KW-1133">Transmembrane helix</keyword>
<evidence type="ECO:0000313" key="5">
    <source>
        <dbReference type="Proteomes" id="UP000663865"/>
    </source>
</evidence>
<keyword evidence="2" id="KW-0472">Membrane</keyword>
<organism evidence="3 5">
    <name type="scientific">Rotaria socialis</name>
    <dbReference type="NCBI Taxonomy" id="392032"/>
    <lineage>
        <taxon>Eukaryota</taxon>
        <taxon>Metazoa</taxon>
        <taxon>Spiralia</taxon>
        <taxon>Gnathifera</taxon>
        <taxon>Rotifera</taxon>
        <taxon>Eurotatoria</taxon>
        <taxon>Bdelloidea</taxon>
        <taxon>Philodinida</taxon>
        <taxon>Philodinidae</taxon>
        <taxon>Rotaria</taxon>
    </lineage>
</organism>
<dbReference type="EMBL" id="CAJNYV010006162">
    <property type="protein sequence ID" value="CAF3806471.1"/>
    <property type="molecule type" value="Genomic_DNA"/>
</dbReference>
<feature type="transmembrane region" description="Helical" evidence="2">
    <location>
        <begin position="185"/>
        <end position="209"/>
    </location>
</feature>
<feature type="transmembrane region" description="Helical" evidence="2">
    <location>
        <begin position="571"/>
        <end position="604"/>
    </location>
</feature>
<evidence type="ECO:0000313" key="3">
    <source>
        <dbReference type="EMBL" id="CAF3806471.1"/>
    </source>
</evidence>
<evidence type="ECO:0000256" key="2">
    <source>
        <dbReference type="SAM" id="Phobius"/>
    </source>
</evidence>
<feature type="transmembrane region" description="Helical" evidence="2">
    <location>
        <begin position="6"/>
        <end position="24"/>
    </location>
</feature>
<feature type="transmembrane region" description="Helical" evidence="2">
    <location>
        <begin position="292"/>
        <end position="315"/>
    </location>
</feature>